<feature type="compositionally biased region" description="Low complexity" evidence="3">
    <location>
        <begin position="277"/>
        <end position="289"/>
    </location>
</feature>
<dbReference type="PANTHER" id="PTHR48025">
    <property type="entry name" value="OS02G0815200 PROTEIN"/>
    <property type="match status" value="1"/>
</dbReference>
<accession>A0A9P8RRF0</accession>
<dbReference type="Gene3D" id="3.30.70.330">
    <property type="match status" value="2"/>
</dbReference>
<feature type="compositionally biased region" description="Basic and acidic residues" evidence="3">
    <location>
        <begin position="298"/>
        <end position="308"/>
    </location>
</feature>
<feature type="region of interest" description="Disordered" evidence="3">
    <location>
        <begin position="600"/>
        <end position="682"/>
    </location>
</feature>
<reference evidence="5" key="1">
    <citation type="submission" date="2021-03" db="EMBL/GenBank/DDBJ databases">
        <title>Comparative genomics and phylogenomic investigation of the class Geoglossomycetes provide insights into ecological specialization and systematics.</title>
        <authorList>
            <person name="Melie T."/>
            <person name="Pirro S."/>
            <person name="Miller A.N."/>
            <person name="Quandt A."/>
        </authorList>
    </citation>
    <scope>NUCLEOTIDE SEQUENCE</scope>
    <source>
        <strain evidence="5">CAQ_001_2017</strain>
    </source>
</reference>
<feature type="region of interest" description="Disordered" evidence="3">
    <location>
        <begin position="1"/>
        <end position="423"/>
    </location>
</feature>
<evidence type="ECO:0000313" key="6">
    <source>
        <dbReference type="Proteomes" id="UP000750711"/>
    </source>
</evidence>
<evidence type="ECO:0000256" key="1">
    <source>
        <dbReference type="ARBA" id="ARBA00022884"/>
    </source>
</evidence>
<feature type="compositionally biased region" description="Basic and acidic residues" evidence="3">
    <location>
        <begin position="63"/>
        <end position="80"/>
    </location>
</feature>
<dbReference type="Pfam" id="PF00076">
    <property type="entry name" value="RRM_1"/>
    <property type="match status" value="2"/>
</dbReference>
<keyword evidence="6" id="KW-1185">Reference proteome</keyword>
<feature type="compositionally biased region" description="Acidic residues" evidence="3">
    <location>
        <begin position="324"/>
        <end position="342"/>
    </location>
</feature>
<evidence type="ECO:0000259" key="4">
    <source>
        <dbReference type="PROSITE" id="PS50102"/>
    </source>
</evidence>
<dbReference type="EMBL" id="JAGHQM010000318">
    <property type="protein sequence ID" value="KAH0562612.1"/>
    <property type="molecule type" value="Genomic_DNA"/>
</dbReference>
<evidence type="ECO:0000313" key="5">
    <source>
        <dbReference type="EMBL" id="KAH0562612.1"/>
    </source>
</evidence>
<dbReference type="SMART" id="SM00360">
    <property type="entry name" value="RRM"/>
    <property type="match status" value="2"/>
</dbReference>
<feature type="compositionally biased region" description="Acidic residues" evidence="3">
    <location>
        <begin position="363"/>
        <end position="388"/>
    </location>
</feature>
<feature type="compositionally biased region" description="Acidic residues" evidence="3">
    <location>
        <begin position="183"/>
        <end position="193"/>
    </location>
</feature>
<dbReference type="AlphaFoldDB" id="A0A9P8RRF0"/>
<dbReference type="PROSITE" id="PS50102">
    <property type="entry name" value="RRM"/>
    <property type="match status" value="2"/>
</dbReference>
<comment type="caution">
    <text evidence="5">The sequence shown here is derived from an EMBL/GenBank/DDBJ whole genome shotgun (WGS) entry which is preliminary data.</text>
</comment>
<organism evidence="5 6">
    <name type="scientific">Trichoglossum hirsutum</name>
    <dbReference type="NCBI Taxonomy" id="265104"/>
    <lineage>
        <taxon>Eukaryota</taxon>
        <taxon>Fungi</taxon>
        <taxon>Dikarya</taxon>
        <taxon>Ascomycota</taxon>
        <taxon>Pezizomycotina</taxon>
        <taxon>Geoglossomycetes</taxon>
        <taxon>Geoglossales</taxon>
        <taxon>Geoglossaceae</taxon>
        <taxon>Trichoglossum</taxon>
    </lineage>
</organism>
<protein>
    <recommendedName>
        <fullName evidence="4">RRM domain-containing protein</fullName>
    </recommendedName>
</protein>
<feature type="compositionally biased region" description="Gly residues" evidence="3">
    <location>
        <begin position="646"/>
        <end position="658"/>
    </location>
</feature>
<feature type="domain" description="RRM" evidence="4">
    <location>
        <begin position="528"/>
        <end position="606"/>
    </location>
</feature>
<dbReference type="InterPro" id="IPR050502">
    <property type="entry name" value="Euk_RNA-bind_prot"/>
</dbReference>
<proteinExistence type="predicted"/>
<feature type="compositionally biased region" description="Low complexity" evidence="3">
    <location>
        <begin position="249"/>
        <end position="265"/>
    </location>
</feature>
<evidence type="ECO:0000256" key="3">
    <source>
        <dbReference type="SAM" id="MobiDB-lite"/>
    </source>
</evidence>
<dbReference type="PANTHER" id="PTHR48025:SF1">
    <property type="entry name" value="RRM DOMAIN-CONTAINING PROTEIN"/>
    <property type="match status" value="1"/>
</dbReference>
<feature type="domain" description="RRM" evidence="4">
    <location>
        <begin position="423"/>
        <end position="501"/>
    </location>
</feature>
<dbReference type="Proteomes" id="UP000750711">
    <property type="component" value="Unassembled WGS sequence"/>
</dbReference>
<name>A0A9P8RRF0_9PEZI</name>
<feature type="compositionally biased region" description="Basic and acidic residues" evidence="3">
    <location>
        <begin position="502"/>
        <end position="513"/>
    </location>
</feature>
<dbReference type="InterPro" id="IPR012677">
    <property type="entry name" value="Nucleotide-bd_a/b_plait_sf"/>
</dbReference>
<sequence>MAKNNKGGKSVPKRAPKLDSVISGAVTKPSNTPAAKSKKMARKAAAKAAKLEKRKKKRAEKQRKKEEKEAKKAGGEAEKAKKGKKGATSKPESGSEAEAKTKDAKVAPAIARAALVGEKPVSTRAADSDTSDSSDSSDSDSDNKASAPKAVQYTKTERTAHSTPPATKKIVAAKEDDSPNDSSSEDSSESESEAEVKPAPKANGLKPVIAAKSAAKNGAKKVIAAKEDDYSDDSSSEDSSESESEAEVKPAPKANKLKPNVTAKPTVKDKAKKVATAKEGGFSDASSGDDSSESEGEAEAKRALRVNDSKPVASAKNATRNEESGTEDSADSDDSSESESESEPEKAKPVLKTNGSVLKAMNESDDTESESDEESEESAGSDDDDGEEEVHASKKRKAAEPTEPTAKKAKAETGAAVSKDSPKNLFVGNLSWNVDEEWLYREFEEFGEIVGCRVISDKATGRSKGFGYVEFANATDAAKALKMKKGAQVDGRAINVDFTTPRPDDANPHERANSRAQNYGDEASPESDTLFVGNLSFDVDENLVGEEFGKWGTVMTVRLPTDMETGNLKGFGYVQFASVEEAKSALEGMRGVAINGRPCRLDFSTPRQNSGGDFSRGGGRGRGRGGFDRGGRGGARGRGGFERGGRGGGRGGRGGFGDRGGKFNSTNRGGFGDYRGKKTTFE</sequence>
<feature type="compositionally biased region" description="Acidic residues" evidence="3">
    <location>
        <begin position="129"/>
        <end position="140"/>
    </location>
</feature>
<evidence type="ECO:0000256" key="2">
    <source>
        <dbReference type="PROSITE-ProRule" id="PRU00176"/>
    </source>
</evidence>
<dbReference type="InterPro" id="IPR000504">
    <property type="entry name" value="RRM_dom"/>
</dbReference>
<feature type="compositionally biased region" description="Low complexity" evidence="3">
    <location>
        <begin position="210"/>
        <end position="221"/>
    </location>
</feature>
<keyword evidence="1 2" id="KW-0694">RNA-binding</keyword>
<dbReference type="InterPro" id="IPR035979">
    <property type="entry name" value="RBD_domain_sf"/>
</dbReference>
<gene>
    <name evidence="5" type="ORF">GP486_002704</name>
</gene>
<dbReference type="GO" id="GO:0003729">
    <property type="term" value="F:mRNA binding"/>
    <property type="evidence" value="ECO:0007669"/>
    <property type="project" value="TreeGrafter"/>
</dbReference>
<feature type="compositionally biased region" description="Acidic residues" evidence="3">
    <location>
        <begin position="229"/>
        <end position="245"/>
    </location>
</feature>
<feature type="compositionally biased region" description="Basic residues" evidence="3">
    <location>
        <begin position="52"/>
        <end position="62"/>
    </location>
</feature>
<dbReference type="SUPFAM" id="SSF54928">
    <property type="entry name" value="RNA-binding domain, RBD"/>
    <property type="match status" value="2"/>
</dbReference>
<feature type="compositionally biased region" description="Basic residues" evidence="3">
    <location>
        <begin position="36"/>
        <end position="45"/>
    </location>
</feature>
<feature type="region of interest" description="Disordered" evidence="3">
    <location>
        <begin position="498"/>
        <end position="526"/>
    </location>
</feature>